<dbReference type="Pfam" id="PF00425">
    <property type="entry name" value="Chorismate_bind"/>
    <property type="match status" value="1"/>
</dbReference>
<name>A0A246HQ23_STEMA</name>
<dbReference type="InterPro" id="IPR006805">
    <property type="entry name" value="Anth_synth_I_N"/>
</dbReference>
<dbReference type="InterPro" id="IPR019999">
    <property type="entry name" value="Anth_synth_I-like"/>
</dbReference>
<dbReference type="NCBIfam" id="NF006563">
    <property type="entry name" value="PRK09070.1"/>
    <property type="match status" value="1"/>
</dbReference>
<comment type="caution">
    <text evidence="3">The sequence shown here is derived from an EMBL/GenBank/DDBJ whole genome shotgun (WGS) entry which is preliminary data.</text>
</comment>
<dbReference type="GO" id="GO:0000162">
    <property type="term" value="P:L-tryptophan biosynthetic process"/>
    <property type="evidence" value="ECO:0007669"/>
    <property type="project" value="TreeGrafter"/>
</dbReference>
<evidence type="ECO:0000259" key="1">
    <source>
        <dbReference type="Pfam" id="PF00425"/>
    </source>
</evidence>
<dbReference type="Pfam" id="PF04715">
    <property type="entry name" value="Anth_synt_I_N"/>
    <property type="match status" value="1"/>
</dbReference>
<dbReference type="Proteomes" id="UP000198157">
    <property type="component" value="Unassembled WGS sequence"/>
</dbReference>
<proteinExistence type="predicted"/>
<dbReference type="SUPFAM" id="SSF56322">
    <property type="entry name" value="ADC synthase"/>
    <property type="match status" value="1"/>
</dbReference>
<organism evidence="3 4">
    <name type="scientific">Stenotrophomonas maltophilia</name>
    <name type="common">Pseudomonas maltophilia</name>
    <name type="synonym">Xanthomonas maltophilia</name>
    <dbReference type="NCBI Taxonomy" id="40324"/>
    <lineage>
        <taxon>Bacteria</taxon>
        <taxon>Pseudomonadati</taxon>
        <taxon>Pseudomonadota</taxon>
        <taxon>Gammaproteobacteria</taxon>
        <taxon>Lysobacterales</taxon>
        <taxon>Lysobacteraceae</taxon>
        <taxon>Stenotrophomonas</taxon>
        <taxon>Stenotrophomonas maltophilia group</taxon>
    </lineage>
</organism>
<accession>A0A246HQ23</accession>
<dbReference type="Gene3D" id="3.60.120.10">
    <property type="entry name" value="Anthranilate synthase"/>
    <property type="match status" value="1"/>
</dbReference>
<evidence type="ECO:0000259" key="2">
    <source>
        <dbReference type="Pfam" id="PF04715"/>
    </source>
</evidence>
<evidence type="ECO:0000313" key="4">
    <source>
        <dbReference type="Proteomes" id="UP000198157"/>
    </source>
</evidence>
<dbReference type="OrthoDB" id="9803598at2"/>
<gene>
    <name evidence="3" type="primary">pabB</name>
    <name evidence="3" type="ORF">CEE60_05115</name>
</gene>
<feature type="domain" description="Anthranilate synthase component I N-terminal" evidence="2">
    <location>
        <begin position="15"/>
        <end position="139"/>
    </location>
</feature>
<evidence type="ECO:0000313" key="3">
    <source>
        <dbReference type="EMBL" id="OWQ55668.1"/>
    </source>
</evidence>
<protein>
    <submittedName>
        <fullName evidence="3">Aminodeoxychorismate synthase, component I</fullName>
    </submittedName>
</protein>
<dbReference type="NCBIfam" id="TIGR01824">
    <property type="entry name" value="PabB-clade2"/>
    <property type="match status" value="1"/>
</dbReference>
<dbReference type="PANTHER" id="PTHR11236">
    <property type="entry name" value="AMINOBENZOATE/ANTHRANILATE SYNTHASE"/>
    <property type="match status" value="1"/>
</dbReference>
<dbReference type="EMBL" id="NIVS01000011">
    <property type="protein sequence ID" value="OWQ55668.1"/>
    <property type="molecule type" value="Genomic_DNA"/>
</dbReference>
<reference evidence="3 4" key="1">
    <citation type="submission" date="2017-06" db="EMBL/GenBank/DDBJ databases">
        <authorList>
            <person name="Kim H.J."/>
            <person name="Triplett B.A."/>
        </authorList>
    </citation>
    <scope>NUCLEOTIDE SEQUENCE [LARGE SCALE GENOMIC DNA]</scope>
    <source>
        <strain evidence="3 4">13146</strain>
    </source>
</reference>
<dbReference type="PANTHER" id="PTHR11236:SF9">
    <property type="entry name" value="ANTHRANILATE SYNTHASE COMPONENT 1"/>
    <property type="match status" value="1"/>
</dbReference>
<dbReference type="PRINTS" id="PR00095">
    <property type="entry name" value="ANTSNTHASEI"/>
</dbReference>
<dbReference type="InterPro" id="IPR015890">
    <property type="entry name" value="Chorismate_C"/>
</dbReference>
<dbReference type="InterPro" id="IPR005801">
    <property type="entry name" value="ADC_synthase"/>
</dbReference>
<dbReference type="AlphaFoldDB" id="A0A246HQ23"/>
<dbReference type="InterPro" id="IPR010118">
    <property type="entry name" value="Para-NH2Bz/anthranilate_synth"/>
</dbReference>
<sequence length="451" mass="48545">MFQTLPLPATTDLLALQRLAPQRYPLLMESTASGTAQGRWDLLLMGNGEVLALHADGVVRDADGVAHDGRFLEVLDAHWAALRLPREETTLPFRGGWALMLDYELAGQIEEVLALPARADGLPSALALRCPAAVLHDRVLGQFHAVCETGQATLLQTLQDDLAAAAALAPLPTWQPPVAIGEDAPPRFTEGVGKVIDYLRAGDVFQVNLSRRWNAQFAEVLSPQALYAQLRVANPAPFAGLFMAQGRAVVSSSPERLVSVHGDDVQTRPIAGTRPRFAGDDDAARIQELVGHPKERAEHVMLIDLERNDLGRICAPGSVEVDELMTVESYAHVHHIVSNVRGRLREEVSPGQVIAATFPGGTITGCPKVRCMQIIAELEQTARGAYTGAFGWLNRDGDLDLNILIRTAEVAGDTASFRTGAGIVVDSVADKELDETRAKARGLLRALGSDA</sequence>
<feature type="domain" description="Chorismate-utilising enzyme C-terminal" evidence="1">
    <location>
        <begin position="187"/>
        <end position="439"/>
    </location>
</feature>